<dbReference type="InterPro" id="IPR036890">
    <property type="entry name" value="HATPase_C_sf"/>
</dbReference>
<dbReference type="PROSITE" id="PS50109">
    <property type="entry name" value="HIS_KIN"/>
    <property type="match status" value="1"/>
</dbReference>
<dbReference type="PANTHER" id="PTHR43711">
    <property type="entry name" value="TWO-COMPONENT HISTIDINE KINASE"/>
    <property type="match status" value="1"/>
</dbReference>
<dbReference type="SMART" id="SM00388">
    <property type="entry name" value="HisKA"/>
    <property type="match status" value="1"/>
</dbReference>
<dbReference type="SUPFAM" id="SSF47384">
    <property type="entry name" value="Homodimeric domain of signal transducing histidine kinase"/>
    <property type="match status" value="1"/>
</dbReference>
<evidence type="ECO:0000256" key="8">
    <source>
        <dbReference type="SAM" id="Phobius"/>
    </source>
</evidence>
<dbReference type="EC" id="2.7.13.3" evidence="3"/>
<dbReference type="PRINTS" id="PR00344">
    <property type="entry name" value="BCTRLSENSOR"/>
</dbReference>
<dbReference type="InterPro" id="IPR003661">
    <property type="entry name" value="HisK_dim/P_dom"/>
</dbReference>
<evidence type="ECO:0000256" key="6">
    <source>
        <dbReference type="ARBA" id="ARBA00022777"/>
    </source>
</evidence>
<proteinExistence type="predicted"/>
<dbReference type="GO" id="GO:0000155">
    <property type="term" value="F:phosphorelay sensor kinase activity"/>
    <property type="evidence" value="ECO:0007669"/>
    <property type="project" value="InterPro"/>
</dbReference>
<keyword evidence="11" id="KW-1185">Reference proteome</keyword>
<feature type="transmembrane region" description="Helical" evidence="8">
    <location>
        <begin position="109"/>
        <end position="138"/>
    </location>
</feature>
<sequence>MADGTEVSGTTERWTRFLRTRFAMTASVVLLFAMVLILGVDVARPLLLVIGTAVIVAVSIASLLIPWHRLPRFSQATMPVLDIVGVAMLAAALSGTIDSVVMLVVFPAVWLGVAFGTGGAVVGIVGAFAASAATVLAAPSDETAARWTSALIVSVVVAVIVWAATLTVTAARAANAASEAAVVDAERASAALRSFFEHVDAGLLYLDERGEAVLFNNAIVAYGELARHAEGDNAGSRVYAADQVTPLSADDQPLARMARGESFADLLYWIGPRGGQRALVANGRPIERADGRAAGAILVVQDVTELLQSNRAREDALATLAHELRTPLTSIVGYSELLLADDLTDAASARVEVISRNAEHLLSLSASFLDDLHGEVPLTRERIPLARVVDDALAVMETVPGFVDRELLLDVAPDLWVLADPRGIAEVLINLLGNAVKFSRAGGRISITSGEDDASVWLDVTNTGSHIDREDLERIFDRFYRGGNAQRGAVAGTGLGLAVSRPIVAAHGGTLTAEDVDDGATFRLCLPRY</sequence>
<comment type="caution">
    <text evidence="10">The sequence shown here is derived from an EMBL/GenBank/DDBJ whole genome shotgun (WGS) entry which is preliminary data.</text>
</comment>
<dbReference type="AlphaFoldDB" id="A0A5C8HZ97"/>
<dbReference type="Gene3D" id="1.10.287.130">
    <property type="match status" value="1"/>
</dbReference>
<name>A0A5C8HZ97_9MICO</name>
<dbReference type="InterPro" id="IPR036097">
    <property type="entry name" value="HisK_dim/P_sf"/>
</dbReference>
<keyword evidence="8" id="KW-0472">Membrane</keyword>
<keyword evidence="5" id="KW-0808">Transferase</keyword>
<evidence type="ECO:0000256" key="2">
    <source>
        <dbReference type="ARBA" id="ARBA00004236"/>
    </source>
</evidence>
<organism evidence="10 11">
    <name type="scientific">Microbacterium hatanonis</name>
    <dbReference type="NCBI Taxonomy" id="404366"/>
    <lineage>
        <taxon>Bacteria</taxon>
        <taxon>Bacillati</taxon>
        <taxon>Actinomycetota</taxon>
        <taxon>Actinomycetes</taxon>
        <taxon>Micrococcales</taxon>
        <taxon>Microbacteriaceae</taxon>
        <taxon>Microbacterium</taxon>
    </lineage>
</organism>
<reference evidence="10 11" key="1">
    <citation type="submission" date="2019-08" db="EMBL/GenBank/DDBJ databases">
        <authorList>
            <person name="Dong K."/>
        </authorList>
    </citation>
    <scope>NUCLEOTIDE SEQUENCE [LARGE SCALE GENOMIC DNA]</scope>
    <source>
        <strain evidence="10 11">JCM14558</strain>
    </source>
</reference>
<dbReference type="InterPro" id="IPR035965">
    <property type="entry name" value="PAS-like_dom_sf"/>
</dbReference>
<evidence type="ECO:0000256" key="3">
    <source>
        <dbReference type="ARBA" id="ARBA00012438"/>
    </source>
</evidence>
<evidence type="ECO:0000256" key="5">
    <source>
        <dbReference type="ARBA" id="ARBA00022679"/>
    </source>
</evidence>
<dbReference type="RefSeq" id="WP_147895544.1">
    <property type="nucleotide sequence ID" value="NZ_BAAANR010000001.1"/>
</dbReference>
<evidence type="ECO:0000313" key="11">
    <source>
        <dbReference type="Proteomes" id="UP000321034"/>
    </source>
</evidence>
<evidence type="ECO:0000256" key="7">
    <source>
        <dbReference type="ARBA" id="ARBA00023012"/>
    </source>
</evidence>
<dbReference type="InterPro" id="IPR003594">
    <property type="entry name" value="HATPase_dom"/>
</dbReference>
<dbReference type="CDD" id="cd00082">
    <property type="entry name" value="HisKA"/>
    <property type="match status" value="1"/>
</dbReference>
<feature type="transmembrane region" description="Helical" evidence="8">
    <location>
        <begin position="22"/>
        <end position="40"/>
    </location>
</feature>
<dbReference type="GO" id="GO:0005886">
    <property type="term" value="C:plasma membrane"/>
    <property type="evidence" value="ECO:0007669"/>
    <property type="project" value="UniProtKB-SubCell"/>
</dbReference>
<dbReference type="Gene3D" id="3.30.450.20">
    <property type="entry name" value="PAS domain"/>
    <property type="match status" value="1"/>
</dbReference>
<comment type="subcellular location">
    <subcellularLocation>
        <location evidence="2">Cell membrane</location>
    </subcellularLocation>
</comment>
<dbReference type="InterPro" id="IPR005467">
    <property type="entry name" value="His_kinase_dom"/>
</dbReference>
<dbReference type="Pfam" id="PF02518">
    <property type="entry name" value="HATPase_c"/>
    <property type="match status" value="1"/>
</dbReference>
<dbReference type="InterPro" id="IPR004358">
    <property type="entry name" value="Sig_transdc_His_kin-like_C"/>
</dbReference>
<keyword evidence="8" id="KW-1133">Transmembrane helix</keyword>
<dbReference type="CDD" id="cd00075">
    <property type="entry name" value="HATPase"/>
    <property type="match status" value="1"/>
</dbReference>
<dbReference type="Pfam" id="PF00512">
    <property type="entry name" value="HisKA"/>
    <property type="match status" value="1"/>
</dbReference>
<dbReference type="OrthoDB" id="9757990at2"/>
<evidence type="ECO:0000259" key="9">
    <source>
        <dbReference type="PROSITE" id="PS50109"/>
    </source>
</evidence>
<dbReference type="InterPro" id="IPR050736">
    <property type="entry name" value="Sensor_HK_Regulatory"/>
</dbReference>
<dbReference type="InterPro" id="IPR013656">
    <property type="entry name" value="PAS_4"/>
</dbReference>
<keyword evidence="8" id="KW-0812">Transmembrane</keyword>
<feature type="transmembrane region" description="Helical" evidence="8">
    <location>
        <begin position="150"/>
        <end position="171"/>
    </location>
</feature>
<dbReference type="Pfam" id="PF08448">
    <property type="entry name" value="PAS_4"/>
    <property type="match status" value="1"/>
</dbReference>
<evidence type="ECO:0000313" key="10">
    <source>
        <dbReference type="EMBL" id="TXK10371.1"/>
    </source>
</evidence>
<accession>A0A5C8HZ97</accession>
<protein>
    <recommendedName>
        <fullName evidence="3">histidine kinase</fullName>
        <ecNumber evidence="3">2.7.13.3</ecNumber>
    </recommendedName>
</protein>
<dbReference type="EMBL" id="VRSV01000002">
    <property type="protein sequence ID" value="TXK10371.1"/>
    <property type="molecule type" value="Genomic_DNA"/>
</dbReference>
<dbReference type="SUPFAM" id="SSF55785">
    <property type="entry name" value="PYP-like sensor domain (PAS domain)"/>
    <property type="match status" value="1"/>
</dbReference>
<evidence type="ECO:0000256" key="4">
    <source>
        <dbReference type="ARBA" id="ARBA00022553"/>
    </source>
</evidence>
<keyword evidence="4" id="KW-0597">Phosphoprotein</keyword>
<keyword evidence="6" id="KW-0418">Kinase</keyword>
<dbReference type="SUPFAM" id="SSF55874">
    <property type="entry name" value="ATPase domain of HSP90 chaperone/DNA topoisomerase II/histidine kinase"/>
    <property type="match status" value="1"/>
</dbReference>
<evidence type="ECO:0000256" key="1">
    <source>
        <dbReference type="ARBA" id="ARBA00000085"/>
    </source>
</evidence>
<gene>
    <name evidence="10" type="ORF">FVP77_16150</name>
</gene>
<dbReference type="Proteomes" id="UP000321034">
    <property type="component" value="Unassembled WGS sequence"/>
</dbReference>
<dbReference type="PANTHER" id="PTHR43711:SF1">
    <property type="entry name" value="HISTIDINE KINASE 1"/>
    <property type="match status" value="1"/>
</dbReference>
<feature type="transmembrane region" description="Helical" evidence="8">
    <location>
        <begin position="79"/>
        <end position="97"/>
    </location>
</feature>
<feature type="transmembrane region" description="Helical" evidence="8">
    <location>
        <begin position="46"/>
        <end position="67"/>
    </location>
</feature>
<keyword evidence="7" id="KW-0902">Two-component regulatory system</keyword>
<dbReference type="SMART" id="SM00387">
    <property type="entry name" value="HATPase_c"/>
    <property type="match status" value="1"/>
</dbReference>
<comment type="catalytic activity">
    <reaction evidence="1">
        <text>ATP + protein L-histidine = ADP + protein N-phospho-L-histidine.</text>
        <dbReference type="EC" id="2.7.13.3"/>
    </reaction>
</comment>
<feature type="domain" description="Histidine kinase" evidence="9">
    <location>
        <begin position="319"/>
        <end position="529"/>
    </location>
</feature>
<dbReference type="Gene3D" id="3.30.565.10">
    <property type="entry name" value="Histidine kinase-like ATPase, C-terminal domain"/>
    <property type="match status" value="1"/>
</dbReference>